<evidence type="ECO:0000256" key="4">
    <source>
        <dbReference type="SAM" id="MobiDB-lite"/>
    </source>
</evidence>
<accession>A0A6A6S3D3</accession>
<dbReference type="GO" id="GO:0008171">
    <property type="term" value="F:O-methyltransferase activity"/>
    <property type="evidence" value="ECO:0007669"/>
    <property type="project" value="InterPro"/>
</dbReference>
<keyword evidence="7" id="KW-1185">Reference proteome</keyword>
<gene>
    <name evidence="6" type="ORF">P280DRAFT_541562</name>
</gene>
<reference evidence="6" key="1">
    <citation type="journal article" date="2020" name="Stud. Mycol.">
        <title>101 Dothideomycetes genomes: a test case for predicting lifestyles and emergence of pathogens.</title>
        <authorList>
            <person name="Haridas S."/>
            <person name="Albert R."/>
            <person name="Binder M."/>
            <person name="Bloem J."/>
            <person name="Labutti K."/>
            <person name="Salamov A."/>
            <person name="Andreopoulos B."/>
            <person name="Baker S."/>
            <person name="Barry K."/>
            <person name="Bills G."/>
            <person name="Bluhm B."/>
            <person name="Cannon C."/>
            <person name="Castanera R."/>
            <person name="Culley D."/>
            <person name="Daum C."/>
            <person name="Ezra D."/>
            <person name="Gonzalez J."/>
            <person name="Henrissat B."/>
            <person name="Kuo A."/>
            <person name="Liang C."/>
            <person name="Lipzen A."/>
            <person name="Lutzoni F."/>
            <person name="Magnuson J."/>
            <person name="Mondo S."/>
            <person name="Nolan M."/>
            <person name="Ohm R."/>
            <person name="Pangilinan J."/>
            <person name="Park H.-J."/>
            <person name="Ramirez L."/>
            <person name="Alfaro M."/>
            <person name="Sun H."/>
            <person name="Tritt A."/>
            <person name="Yoshinaga Y."/>
            <person name="Zwiers L.-H."/>
            <person name="Turgeon B."/>
            <person name="Goodwin S."/>
            <person name="Spatafora J."/>
            <person name="Crous P."/>
            <person name="Grigoriev I."/>
        </authorList>
    </citation>
    <scope>NUCLEOTIDE SEQUENCE</scope>
    <source>
        <strain evidence="6">CBS 473.64</strain>
    </source>
</reference>
<protein>
    <submittedName>
        <fullName evidence="6">S-adenosyl-L-methionine-dependent methyltransferase</fullName>
    </submittedName>
</protein>
<dbReference type="Gene3D" id="3.40.50.150">
    <property type="entry name" value="Vaccinia Virus protein VP39"/>
    <property type="match status" value="1"/>
</dbReference>
<evidence type="ECO:0000313" key="7">
    <source>
        <dbReference type="Proteomes" id="UP000799753"/>
    </source>
</evidence>
<dbReference type="AlphaFoldDB" id="A0A6A6S3D3"/>
<dbReference type="Pfam" id="PF00891">
    <property type="entry name" value="Methyltransf_2"/>
    <property type="match status" value="1"/>
</dbReference>
<dbReference type="OrthoDB" id="2410195at2759"/>
<dbReference type="InterPro" id="IPR016461">
    <property type="entry name" value="COMT-like"/>
</dbReference>
<keyword evidence="1 6" id="KW-0489">Methyltransferase</keyword>
<dbReference type="InterPro" id="IPR029063">
    <property type="entry name" value="SAM-dependent_MTases_sf"/>
</dbReference>
<dbReference type="PANTHER" id="PTHR43712">
    <property type="entry name" value="PUTATIVE (AFU_ORTHOLOGUE AFUA_4G14580)-RELATED"/>
    <property type="match status" value="1"/>
</dbReference>
<dbReference type="PANTHER" id="PTHR43712:SF12">
    <property type="entry name" value="STERIGMATOCYSTIN 8-O-METHYLTRANSFERASE"/>
    <property type="match status" value="1"/>
</dbReference>
<dbReference type="SUPFAM" id="SSF53335">
    <property type="entry name" value="S-adenosyl-L-methionine-dependent methyltransferases"/>
    <property type="match status" value="1"/>
</dbReference>
<evidence type="ECO:0000256" key="1">
    <source>
        <dbReference type="ARBA" id="ARBA00022603"/>
    </source>
</evidence>
<evidence type="ECO:0000259" key="5">
    <source>
        <dbReference type="Pfam" id="PF00891"/>
    </source>
</evidence>
<keyword evidence="3" id="KW-0949">S-adenosyl-L-methionine</keyword>
<dbReference type="GO" id="GO:0032259">
    <property type="term" value="P:methylation"/>
    <property type="evidence" value="ECO:0007669"/>
    <property type="project" value="UniProtKB-KW"/>
</dbReference>
<keyword evidence="2 6" id="KW-0808">Transferase</keyword>
<evidence type="ECO:0000256" key="3">
    <source>
        <dbReference type="ARBA" id="ARBA00022691"/>
    </source>
</evidence>
<dbReference type="Proteomes" id="UP000799753">
    <property type="component" value="Unassembled WGS sequence"/>
</dbReference>
<dbReference type="EMBL" id="MU006782">
    <property type="protein sequence ID" value="KAF2642050.1"/>
    <property type="molecule type" value="Genomic_DNA"/>
</dbReference>
<feature type="domain" description="O-methyltransferase C-terminal" evidence="5">
    <location>
        <begin position="22"/>
        <end position="217"/>
    </location>
</feature>
<evidence type="ECO:0000313" key="6">
    <source>
        <dbReference type="EMBL" id="KAF2642050.1"/>
    </source>
</evidence>
<feature type="region of interest" description="Disordered" evidence="4">
    <location>
        <begin position="1"/>
        <end position="21"/>
    </location>
</feature>
<dbReference type="PROSITE" id="PS51683">
    <property type="entry name" value="SAM_OMT_II"/>
    <property type="match status" value="1"/>
</dbReference>
<dbReference type="InterPro" id="IPR001077">
    <property type="entry name" value="COMT_C"/>
</dbReference>
<organism evidence="6 7">
    <name type="scientific">Massarina eburnea CBS 473.64</name>
    <dbReference type="NCBI Taxonomy" id="1395130"/>
    <lineage>
        <taxon>Eukaryota</taxon>
        <taxon>Fungi</taxon>
        <taxon>Dikarya</taxon>
        <taxon>Ascomycota</taxon>
        <taxon>Pezizomycotina</taxon>
        <taxon>Dothideomycetes</taxon>
        <taxon>Pleosporomycetidae</taxon>
        <taxon>Pleosporales</taxon>
        <taxon>Massarineae</taxon>
        <taxon>Massarinaceae</taxon>
        <taxon>Massarina</taxon>
    </lineage>
</organism>
<sequence>MATSETAASIRESPHMTSRSVNPFVSRHGVELFRFYQNDRKRAGRFASAMAGIGKMERQFEDLRGSYAWDKIAGSKVIDVGGGNGHMSIALARTFPNLELVVEDSLARLSQASQQDLSDLNGRVAFLQHIFFEPQPITEENAYLLRCVNHNWSDEDCIQIFKAMVPVLEKSAPETPFLINDIILPNMGEASFYHECRLRQLDIMMMVVLGGKQRRKQVLRGCSKKPIHAFGSRKYMAPVI</sequence>
<name>A0A6A6S3D3_9PLEO</name>
<proteinExistence type="predicted"/>
<evidence type="ECO:0000256" key="2">
    <source>
        <dbReference type="ARBA" id="ARBA00022679"/>
    </source>
</evidence>